<dbReference type="SUPFAM" id="SSF103473">
    <property type="entry name" value="MFS general substrate transporter"/>
    <property type="match status" value="1"/>
</dbReference>
<feature type="transmembrane region" description="Helical" evidence="6">
    <location>
        <begin position="174"/>
        <end position="195"/>
    </location>
</feature>
<feature type="transmembrane region" description="Helical" evidence="6">
    <location>
        <begin position="335"/>
        <end position="357"/>
    </location>
</feature>
<evidence type="ECO:0000313" key="7">
    <source>
        <dbReference type="EMBL" id="MDX8476489.1"/>
    </source>
</evidence>
<comment type="caution">
    <text evidence="7">The sequence shown here is derived from an EMBL/GenBank/DDBJ whole genome shotgun (WGS) entry which is preliminary data.</text>
</comment>
<keyword evidence="8" id="KW-1185">Reference proteome</keyword>
<feature type="transmembrane region" description="Helical" evidence="6">
    <location>
        <begin position="207"/>
        <end position="236"/>
    </location>
</feature>
<dbReference type="PANTHER" id="PTHR43124">
    <property type="entry name" value="PURINE EFFLUX PUMP PBUE"/>
    <property type="match status" value="1"/>
</dbReference>
<keyword evidence="2" id="KW-1003">Cell membrane</keyword>
<feature type="transmembrane region" description="Helical" evidence="6">
    <location>
        <begin position="302"/>
        <end position="323"/>
    </location>
</feature>
<proteinExistence type="predicted"/>
<feature type="transmembrane region" description="Helical" evidence="6">
    <location>
        <begin position="369"/>
        <end position="388"/>
    </location>
</feature>
<dbReference type="InterPro" id="IPR011701">
    <property type="entry name" value="MFS"/>
</dbReference>
<evidence type="ECO:0000256" key="6">
    <source>
        <dbReference type="SAM" id="Phobius"/>
    </source>
</evidence>
<dbReference type="Proteomes" id="UP001271780">
    <property type="component" value="Unassembled WGS sequence"/>
</dbReference>
<feature type="transmembrane region" description="Helical" evidence="6">
    <location>
        <begin position="248"/>
        <end position="270"/>
    </location>
</feature>
<evidence type="ECO:0000256" key="3">
    <source>
        <dbReference type="ARBA" id="ARBA00022692"/>
    </source>
</evidence>
<dbReference type="Gene3D" id="1.20.1250.20">
    <property type="entry name" value="MFS general substrate transporter like domains"/>
    <property type="match status" value="2"/>
</dbReference>
<feature type="transmembrane region" description="Helical" evidence="6">
    <location>
        <begin position="112"/>
        <end position="135"/>
    </location>
</feature>
<dbReference type="RefSeq" id="WP_320318985.1">
    <property type="nucleotide sequence ID" value="NZ_JAVIIX010000033.1"/>
</dbReference>
<accession>A0ABU4XP08</accession>
<reference evidence="7 8" key="1">
    <citation type="submission" date="2023-08" db="EMBL/GenBank/DDBJ databases">
        <title>Implementing the SeqCode for naming new Mesorhizobium species isolated from Vachellia karroo root nodules.</title>
        <authorList>
            <person name="Van Lill M."/>
        </authorList>
    </citation>
    <scope>NUCLEOTIDE SEQUENCE [LARGE SCALE GENOMIC DNA]</scope>
    <source>
        <strain evidence="7 8">VK23A</strain>
    </source>
</reference>
<feature type="transmembrane region" description="Helical" evidence="6">
    <location>
        <begin position="147"/>
        <end position="168"/>
    </location>
</feature>
<sequence length="394" mass="40935">MTIADAGHVQEGDWLVGNPTGLQLASALWIGSVGLLILGLQPVLLGALYTEGHVTGDELALVATAEMIAIAIGSAIVAMLLPARNMRWKSAVLLVVLALANFWTAFSESPNSLIVARTLAGLAEGGLVAVATELIARSRRAERIGGYFVTLQTLAQCALALLLALYAVPAAGSAGGFVALGIVCLISLVVAWIVPDDYADLPKDEHFANVLTVPAMTALLSIFCYFMFFGAVWAFLEPLGAEFGIDGRTVGLMVSASLAAQVVGAMTATVFEARIDYRFAVTVIGAVAAISSALLASGPGLVVFWAVALVMGFILLFIVPYQIRMAITADETRTAVLLVPAAQLFGLAIGPIAASLLIDGENFRPVPEFAAASALASVALLGVFVLAGRRRVPA</sequence>
<name>A0ABU4XP08_9HYPH</name>
<feature type="transmembrane region" description="Helical" evidence="6">
    <location>
        <begin position="27"/>
        <end position="49"/>
    </location>
</feature>
<feature type="transmembrane region" description="Helical" evidence="6">
    <location>
        <begin position="88"/>
        <end position="106"/>
    </location>
</feature>
<dbReference type="InterPro" id="IPR050189">
    <property type="entry name" value="MFS_Efflux_Transporters"/>
</dbReference>
<comment type="subcellular location">
    <subcellularLocation>
        <location evidence="1">Cell membrane</location>
        <topology evidence="1">Multi-pass membrane protein</topology>
    </subcellularLocation>
</comment>
<evidence type="ECO:0000256" key="5">
    <source>
        <dbReference type="ARBA" id="ARBA00023136"/>
    </source>
</evidence>
<keyword evidence="5 6" id="KW-0472">Membrane</keyword>
<dbReference type="PANTHER" id="PTHR43124:SF3">
    <property type="entry name" value="CHLORAMPHENICOL EFFLUX PUMP RV0191"/>
    <property type="match status" value="1"/>
</dbReference>
<evidence type="ECO:0000256" key="4">
    <source>
        <dbReference type="ARBA" id="ARBA00022989"/>
    </source>
</evidence>
<evidence type="ECO:0000256" key="2">
    <source>
        <dbReference type="ARBA" id="ARBA00022475"/>
    </source>
</evidence>
<organism evidence="7 8">
    <name type="scientific">Mesorhizobium dulcispinae</name>
    <dbReference type="NCBI Taxonomy" id="3072316"/>
    <lineage>
        <taxon>Bacteria</taxon>
        <taxon>Pseudomonadati</taxon>
        <taxon>Pseudomonadota</taxon>
        <taxon>Alphaproteobacteria</taxon>
        <taxon>Hyphomicrobiales</taxon>
        <taxon>Phyllobacteriaceae</taxon>
        <taxon>Mesorhizobium</taxon>
    </lineage>
</organism>
<keyword evidence="3 6" id="KW-0812">Transmembrane</keyword>
<gene>
    <name evidence="7" type="ORF">RFM27_30960</name>
</gene>
<keyword evidence="4 6" id="KW-1133">Transmembrane helix</keyword>
<dbReference type="EMBL" id="JAVIIZ010000034">
    <property type="protein sequence ID" value="MDX8476489.1"/>
    <property type="molecule type" value="Genomic_DNA"/>
</dbReference>
<dbReference type="InterPro" id="IPR036259">
    <property type="entry name" value="MFS_trans_sf"/>
</dbReference>
<protein>
    <submittedName>
        <fullName evidence="7">MFS transporter</fullName>
    </submittedName>
</protein>
<evidence type="ECO:0000256" key="1">
    <source>
        <dbReference type="ARBA" id="ARBA00004651"/>
    </source>
</evidence>
<feature type="transmembrane region" description="Helical" evidence="6">
    <location>
        <begin position="277"/>
        <end position="296"/>
    </location>
</feature>
<evidence type="ECO:0000313" key="8">
    <source>
        <dbReference type="Proteomes" id="UP001271780"/>
    </source>
</evidence>
<dbReference type="Pfam" id="PF07690">
    <property type="entry name" value="MFS_1"/>
    <property type="match status" value="2"/>
</dbReference>
<feature type="transmembrane region" description="Helical" evidence="6">
    <location>
        <begin position="61"/>
        <end position="81"/>
    </location>
</feature>